<name>A0AAE3G3F1_9GAMM</name>
<dbReference type="RefSeq" id="WP_253476801.1">
    <property type="nucleotide sequence ID" value="NZ_JALJXV010000003.1"/>
</dbReference>
<evidence type="ECO:0000313" key="1">
    <source>
        <dbReference type="EMBL" id="MCP1674339.1"/>
    </source>
</evidence>
<dbReference type="Proteomes" id="UP001205843">
    <property type="component" value="Unassembled WGS sequence"/>
</dbReference>
<reference evidence="1" key="1">
    <citation type="submission" date="2022-03" db="EMBL/GenBank/DDBJ databases">
        <title>Genomic Encyclopedia of Type Strains, Phase III (KMG-III): the genomes of soil and plant-associated and newly described type strains.</title>
        <authorList>
            <person name="Whitman W."/>
        </authorList>
    </citation>
    <scope>NUCLEOTIDE SEQUENCE</scope>
    <source>
        <strain evidence="1">ANL 6-2</strain>
    </source>
</reference>
<comment type="caution">
    <text evidence="1">The sequence shown here is derived from an EMBL/GenBank/DDBJ whole genome shotgun (WGS) entry which is preliminary data.</text>
</comment>
<gene>
    <name evidence="1" type="ORF">J2T57_001441</name>
</gene>
<dbReference type="Pfam" id="PF14081">
    <property type="entry name" value="DUF4262"/>
    <property type="match status" value="1"/>
</dbReference>
<dbReference type="InterPro" id="IPR025358">
    <property type="entry name" value="DUF4262"/>
</dbReference>
<dbReference type="AlphaFoldDB" id="A0AAE3G3F1"/>
<dbReference type="EMBL" id="JALJXV010000003">
    <property type="protein sequence ID" value="MCP1674339.1"/>
    <property type="molecule type" value="Genomic_DNA"/>
</dbReference>
<keyword evidence="2" id="KW-1185">Reference proteome</keyword>
<protein>
    <submittedName>
        <fullName evidence="1">Uncharacterized protein</fullName>
    </submittedName>
</protein>
<organism evidence="1 2">
    <name type="scientific">Natronocella acetinitrilica</name>
    <dbReference type="NCBI Taxonomy" id="414046"/>
    <lineage>
        <taxon>Bacteria</taxon>
        <taxon>Pseudomonadati</taxon>
        <taxon>Pseudomonadota</taxon>
        <taxon>Gammaproteobacteria</taxon>
        <taxon>Chromatiales</taxon>
        <taxon>Ectothiorhodospiraceae</taxon>
        <taxon>Natronocella</taxon>
    </lineage>
</organism>
<sequence length="170" mass="17905">MINQADGFDREAVLARVEALIARHGQAVISVLGVEAVGGGSADLSYTVGLSRAGLPELCISGVGEPSLHRSLLNLAADEARGGRVPQDGGTSRRVVRGLPVGFVALDAALATRELRVAAAMTGRTVQALQMLLPDPAGLLPWEPGCDPDYAAEQSRLFGHDLSRLRPRYQ</sequence>
<proteinExistence type="predicted"/>
<evidence type="ECO:0000313" key="2">
    <source>
        <dbReference type="Proteomes" id="UP001205843"/>
    </source>
</evidence>
<accession>A0AAE3G3F1</accession>